<dbReference type="EMBL" id="FUZF01000022">
    <property type="protein sequence ID" value="SKC04841.1"/>
    <property type="molecule type" value="Genomic_DNA"/>
</dbReference>
<evidence type="ECO:0000313" key="1">
    <source>
        <dbReference type="EMBL" id="SKC04841.1"/>
    </source>
</evidence>
<dbReference type="RefSeq" id="WP_079645524.1">
    <property type="nucleotide sequence ID" value="NZ_FUZF01000022.1"/>
</dbReference>
<gene>
    <name evidence="1" type="ORF">SAMN05660841_03878</name>
</gene>
<accession>A0A1T5G932</accession>
<dbReference type="Proteomes" id="UP000190150">
    <property type="component" value="Unassembled WGS sequence"/>
</dbReference>
<keyword evidence="2" id="KW-1185">Reference proteome</keyword>
<sequence>MCQSITLGARGNTTINYCSKCKNHYIWQGAFILTFNSFQYDCFLEEINKKIGEEEYLGFPDGTCRILLPTPVQEILFTFSEDEWRDFTMVLQEAYYMREVYQLIN</sequence>
<evidence type="ECO:0000313" key="2">
    <source>
        <dbReference type="Proteomes" id="UP000190150"/>
    </source>
</evidence>
<dbReference type="STRING" id="1513896.SAMN05660841_03878"/>
<reference evidence="2" key="1">
    <citation type="submission" date="2017-02" db="EMBL/GenBank/DDBJ databases">
        <authorList>
            <person name="Varghese N."/>
            <person name="Submissions S."/>
        </authorList>
    </citation>
    <scope>NUCLEOTIDE SEQUENCE [LARGE SCALE GENOMIC DNA]</scope>
    <source>
        <strain evidence="2">DSM 24091</strain>
    </source>
</reference>
<name>A0A1T5G932_9SPHI</name>
<dbReference type="OrthoDB" id="981414at2"/>
<dbReference type="AlphaFoldDB" id="A0A1T5G932"/>
<proteinExistence type="predicted"/>
<protein>
    <submittedName>
        <fullName evidence="1">Uncharacterized protein</fullName>
    </submittedName>
</protein>
<organism evidence="1 2">
    <name type="scientific">Sphingobacterium nematocida</name>
    <dbReference type="NCBI Taxonomy" id="1513896"/>
    <lineage>
        <taxon>Bacteria</taxon>
        <taxon>Pseudomonadati</taxon>
        <taxon>Bacteroidota</taxon>
        <taxon>Sphingobacteriia</taxon>
        <taxon>Sphingobacteriales</taxon>
        <taxon>Sphingobacteriaceae</taxon>
        <taxon>Sphingobacterium</taxon>
    </lineage>
</organism>